<dbReference type="Proteomes" id="UP000183257">
    <property type="component" value="Unassembled WGS sequence"/>
</dbReference>
<protein>
    <submittedName>
        <fullName evidence="1">Uncharacterized protein</fullName>
    </submittedName>
</protein>
<proteinExistence type="predicted"/>
<dbReference type="OrthoDB" id="1441944at2"/>
<reference evidence="2" key="1">
    <citation type="submission" date="2016-11" db="EMBL/GenBank/DDBJ databases">
        <authorList>
            <person name="Varghese N."/>
            <person name="Submissions S."/>
        </authorList>
    </citation>
    <scope>NUCLEOTIDE SEQUENCE [LARGE SCALE GENOMIC DNA]</scope>
    <source>
        <strain evidence="2">DSM 24786</strain>
    </source>
</reference>
<sequence>MKNNFKLFVGFTTLIIALLYFLKPSKETTDTQQKDTSTKKSESYIIEELPEKYKNYKTLDSITNKDLSITTFKSINEKFAFRVNDSIIGLKTNTELNNNKDSIVTSFYRIDQFGTVLDSISFLNTYVFQHNSYLVYAKKDYYLSFLIDGDKTLKPIHLKNDNNTYSEIEAREIAENSDSATTSYVNDSTTNKHLLKVTFLKQGVWSYITVDDSFSVSENYGEYNTMQFKELDQKTNLDYFHKEEWEKNTMSGGLYATGGRSQHWIGTSYFTIYSFQNIKFKKGFTRWFTNDKRLLMPYEIYENPNKKFILIREMMDTYGCEYTLIKNTKE</sequence>
<dbReference type="AlphaFoldDB" id="A0A1K1MT13"/>
<accession>A0A1K1MT13</accession>
<dbReference type="RefSeq" id="WP_072302524.1">
    <property type="nucleotide sequence ID" value="NZ_FPIY01000001.1"/>
</dbReference>
<evidence type="ECO:0000313" key="1">
    <source>
        <dbReference type="EMBL" id="SFW26225.1"/>
    </source>
</evidence>
<dbReference type="STRING" id="76595.SAMN05660313_00877"/>
<keyword evidence="2" id="KW-1185">Reference proteome</keyword>
<dbReference type="EMBL" id="FPIY01000001">
    <property type="protein sequence ID" value="SFW26225.1"/>
    <property type="molecule type" value="Genomic_DNA"/>
</dbReference>
<evidence type="ECO:0000313" key="2">
    <source>
        <dbReference type="Proteomes" id="UP000183257"/>
    </source>
</evidence>
<gene>
    <name evidence="1" type="ORF">SAMN05660313_00877</name>
</gene>
<name>A0A1K1MT13_9FLAO</name>
<organism evidence="1 2">
    <name type="scientific">Cellulophaga fucicola</name>
    <dbReference type="NCBI Taxonomy" id="76595"/>
    <lineage>
        <taxon>Bacteria</taxon>
        <taxon>Pseudomonadati</taxon>
        <taxon>Bacteroidota</taxon>
        <taxon>Flavobacteriia</taxon>
        <taxon>Flavobacteriales</taxon>
        <taxon>Flavobacteriaceae</taxon>
        <taxon>Cellulophaga</taxon>
    </lineage>
</organism>